<dbReference type="Pfam" id="PF24883">
    <property type="entry name" value="NPHP3_N"/>
    <property type="match status" value="1"/>
</dbReference>
<comment type="caution">
    <text evidence="4">The sequence shown here is derived from an EMBL/GenBank/DDBJ whole genome shotgun (WGS) entry which is preliminary data.</text>
</comment>
<accession>A0AA39QZW2</accession>
<dbReference type="EMBL" id="JAFEKC020000015">
    <property type="protein sequence ID" value="KAK0510773.1"/>
    <property type="molecule type" value="Genomic_DNA"/>
</dbReference>
<evidence type="ECO:0000313" key="4">
    <source>
        <dbReference type="EMBL" id="KAK0510773.1"/>
    </source>
</evidence>
<reference evidence="4" key="1">
    <citation type="submission" date="2023-03" db="EMBL/GenBank/DDBJ databases">
        <title>Complete genome of Cladonia borealis.</title>
        <authorList>
            <person name="Park H."/>
        </authorList>
    </citation>
    <scope>NUCLEOTIDE SEQUENCE</scope>
    <source>
        <strain evidence="4">ANT050790</strain>
    </source>
</reference>
<gene>
    <name evidence="4" type="ORF">JMJ35_007205</name>
</gene>
<organism evidence="4 5">
    <name type="scientific">Cladonia borealis</name>
    <dbReference type="NCBI Taxonomy" id="184061"/>
    <lineage>
        <taxon>Eukaryota</taxon>
        <taxon>Fungi</taxon>
        <taxon>Dikarya</taxon>
        <taxon>Ascomycota</taxon>
        <taxon>Pezizomycotina</taxon>
        <taxon>Lecanoromycetes</taxon>
        <taxon>OSLEUM clade</taxon>
        <taxon>Lecanoromycetidae</taxon>
        <taxon>Lecanorales</taxon>
        <taxon>Lecanorineae</taxon>
        <taxon>Cladoniaceae</taxon>
        <taxon>Cladonia</taxon>
    </lineage>
</organism>
<dbReference type="PANTHER" id="PTHR40619">
    <property type="entry name" value="FUNGAL STAND N-TERMINAL GOODBYE DOMAIN-CONTAINING PROTEIN"/>
    <property type="match status" value="1"/>
</dbReference>
<sequence length="636" mass="71713">MSKAARFKQAIGVRKKAHVSLPVEFMQDCMDGDLSPAIAKPPLQYSSEVSAFVKPERREELADEEDALFSDAKSQLQDLKEVVAKHQQKTGLTPQGVAHFDTVACTWSEIQALIEVATSGLGSDDESDKIKLSCSKIGRNIAGFDNWLNLLPDGDYGAVVCGVFKMVVLAAKQTPESVARAAEYRKLYSDERPQKLIQKTAQLCKAVLVALRHIMTYLSEGSLEGTMKAIIQGSNYKKTLQTHLDEVKDLTAMMDREAGVRSQHSVQYIEEHVHVIETMLRQLQAAKQDIQMEEKMMETIAARIGDAMEERIVNKMFSLLSSSPGVASESIKVAPSASSVTLLRRVPEIDTRLALPGTDVYILLTFQILIDIKGLLSMLGFSEIPARDLRRCLANGHLLSTEDQDRVKWIMRSPQLRMWLNCPRSKSILVNGNKTGNEVFSPTTFLAAKMLETLEAIEPMIRLNFFCSLRATGSKSTKDDAIWMIKSLIAQLLVKDFAWDLTFLSQEDVDRIKADHLQTLCRFFHDLLQQLPKMTFLYWMIDAITFYERLEWRGDFLKAINELLNIMDSCKQVVIKLLLTCHGRSSFIKDYIDDEDILLVPSIIDGDCQGWSDMGWYRSKGKDMNALEDTVVRSEF</sequence>
<feature type="domain" description="Nephrocystin 3-like N-terminal" evidence="3">
    <location>
        <begin position="408"/>
        <end position="581"/>
    </location>
</feature>
<dbReference type="InterPro" id="IPR056884">
    <property type="entry name" value="NPHP3-like_N"/>
</dbReference>
<protein>
    <recommendedName>
        <fullName evidence="3">Nephrocystin 3-like N-terminal domain-containing protein</fullName>
    </recommendedName>
</protein>
<dbReference type="Proteomes" id="UP001166286">
    <property type="component" value="Unassembled WGS sequence"/>
</dbReference>
<evidence type="ECO:0000256" key="2">
    <source>
        <dbReference type="SAM" id="Coils"/>
    </source>
</evidence>
<feature type="coiled-coil region" evidence="2">
    <location>
        <begin position="276"/>
        <end position="303"/>
    </location>
</feature>
<evidence type="ECO:0000259" key="3">
    <source>
        <dbReference type="Pfam" id="PF24883"/>
    </source>
</evidence>
<dbReference type="AlphaFoldDB" id="A0AA39QZW2"/>
<evidence type="ECO:0000256" key="1">
    <source>
        <dbReference type="ARBA" id="ARBA00022737"/>
    </source>
</evidence>
<evidence type="ECO:0000313" key="5">
    <source>
        <dbReference type="Proteomes" id="UP001166286"/>
    </source>
</evidence>
<keyword evidence="1" id="KW-0677">Repeat</keyword>
<dbReference type="PANTHER" id="PTHR40619:SF3">
    <property type="entry name" value="FUNGAL STAND N-TERMINAL GOODBYE DOMAIN-CONTAINING PROTEIN"/>
    <property type="match status" value="1"/>
</dbReference>
<keyword evidence="2" id="KW-0175">Coiled coil</keyword>
<keyword evidence="5" id="KW-1185">Reference proteome</keyword>
<proteinExistence type="predicted"/>
<name>A0AA39QZW2_9LECA</name>